<keyword evidence="2" id="KW-1185">Reference proteome</keyword>
<evidence type="ECO:0000313" key="1">
    <source>
        <dbReference type="EMBL" id="EIE26545.1"/>
    </source>
</evidence>
<reference evidence="1 2" key="1">
    <citation type="journal article" date="2012" name="Genome Biol.">
        <title>The genome of the polar eukaryotic microalga coccomyxa subellipsoidea reveals traits of cold adaptation.</title>
        <authorList>
            <person name="Blanc G."/>
            <person name="Agarkova I."/>
            <person name="Grimwood J."/>
            <person name="Kuo A."/>
            <person name="Brueggeman A."/>
            <person name="Dunigan D."/>
            <person name="Gurnon J."/>
            <person name="Ladunga I."/>
            <person name="Lindquist E."/>
            <person name="Lucas S."/>
            <person name="Pangilinan J."/>
            <person name="Proschold T."/>
            <person name="Salamov A."/>
            <person name="Schmutz J."/>
            <person name="Weeks D."/>
            <person name="Yamada T."/>
            <person name="Claverie J.M."/>
            <person name="Grigoriev I."/>
            <person name="Van Etten J."/>
            <person name="Lomsadze A."/>
            <person name="Borodovsky M."/>
        </authorList>
    </citation>
    <scope>NUCLEOTIDE SEQUENCE [LARGE SCALE GENOMIC DNA]</scope>
    <source>
        <strain evidence="1 2">C-169</strain>
    </source>
</reference>
<proteinExistence type="predicted"/>
<dbReference type="InterPro" id="IPR019265">
    <property type="entry name" value="RTRAF"/>
</dbReference>
<gene>
    <name evidence="1" type="ORF">COCSUDRAFT_59071</name>
</gene>
<dbReference type="OrthoDB" id="514167at2759"/>
<dbReference type="STRING" id="574566.I0Z7C6"/>
<sequence length="114" mass="12480">MQVLLKHLGLENSEGSLAQKLASAKQILAQTIIPAVRDIELRKGPGSPAFLDMSSYPLGFSMGDEKTDLAAKILRMLYIKDLRALQTQIDDMIVQIQEFTANPRIVASLGVVGR</sequence>
<dbReference type="GeneID" id="17044555"/>
<dbReference type="AlphaFoldDB" id="I0Z7C6"/>
<dbReference type="RefSeq" id="XP_005651089.1">
    <property type="nucleotide sequence ID" value="XM_005651032.1"/>
</dbReference>
<organism evidence="1 2">
    <name type="scientific">Coccomyxa subellipsoidea (strain C-169)</name>
    <name type="common">Green microalga</name>
    <dbReference type="NCBI Taxonomy" id="574566"/>
    <lineage>
        <taxon>Eukaryota</taxon>
        <taxon>Viridiplantae</taxon>
        <taxon>Chlorophyta</taxon>
        <taxon>core chlorophytes</taxon>
        <taxon>Trebouxiophyceae</taxon>
        <taxon>Trebouxiophyceae incertae sedis</taxon>
        <taxon>Coccomyxaceae</taxon>
        <taxon>Coccomyxa</taxon>
        <taxon>Coccomyxa subellipsoidea</taxon>
    </lineage>
</organism>
<dbReference type="Pfam" id="PF10036">
    <property type="entry name" value="RLL"/>
    <property type="match status" value="1"/>
</dbReference>
<evidence type="ECO:0000313" key="2">
    <source>
        <dbReference type="Proteomes" id="UP000007264"/>
    </source>
</evidence>
<protein>
    <submittedName>
        <fullName evidence="1">Uncharacterized protein</fullName>
    </submittedName>
</protein>
<dbReference type="PANTHER" id="PTHR15924">
    <property type="entry name" value="CLE"/>
    <property type="match status" value="1"/>
</dbReference>
<comment type="caution">
    <text evidence="1">The sequence shown here is derived from an EMBL/GenBank/DDBJ whole genome shotgun (WGS) entry which is preliminary data.</text>
</comment>
<dbReference type="KEGG" id="csl:COCSUDRAFT_59071"/>
<dbReference type="EMBL" id="AGSI01000002">
    <property type="protein sequence ID" value="EIE26545.1"/>
    <property type="molecule type" value="Genomic_DNA"/>
</dbReference>
<dbReference type="Proteomes" id="UP000007264">
    <property type="component" value="Unassembled WGS sequence"/>
</dbReference>
<accession>I0Z7C6</accession>
<name>I0Z7C6_COCSC</name>